<accession>A0A4R1Q1S8</accession>
<evidence type="ECO:0000313" key="4">
    <source>
        <dbReference type="EMBL" id="TCL39139.1"/>
    </source>
</evidence>
<dbReference type="PANTHER" id="PTHR43018">
    <property type="entry name" value="PHOSPHO-2-DEHYDRO-3-DEOXYHEPTONATE ALDOLASE"/>
    <property type="match status" value="1"/>
</dbReference>
<evidence type="ECO:0000259" key="2">
    <source>
        <dbReference type="Pfam" id="PF00793"/>
    </source>
</evidence>
<dbReference type="NCBIfam" id="NF009239">
    <property type="entry name" value="PRK12595.1"/>
    <property type="match status" value="1"/>
</dbReference>
<feature type="domain" description="DAHP synthetase I/KDSA" evidence="2">
    <location>
        <begin position="87"/>
        <end position="328"/>
    </location>
</feature>
<keyword evidence="5" id="KW-1185">Reference proteome</keyword>
<evidence type="ECO:0000259" key="3">
    <source>
        <dbReference type="Pfam" id="PF18152"/>
    </source>
</evidence>
<dbReference type="Pfam" id="PF00793">
    <property type="entry name" value="DAHP_synth_1"/>
    <property type="match status" value="1"/>
</dbReference>
<dbReference type="SUPFAM" id="SSF51569">
    <property type="entry name" value="Aldolase"/>
    <property type="match status" value="1"/>
</dbReference>
<dbReference type="GO" id="GO:0016740">
    <property type="term" value="F:transferase activity"/>
    <property type="evidence" value="ECO:0007669"/>
    <property type="project" value="UniProtKB-KW"/>
</dbReference>
<sequence length="333" mass="36350">MLVVMKPGAPQAEVEKIHRKLMTMDVEVTFIEGSERNVFALVGDTTKLDLSTIAVNGNVEKVMRVQQPYKLASRTYHPEDTVIAIGDCKFGGGHKAVIAGPCSVESIEQMVHTAELVKKAGAAMLRGGAYKPRTSPYTFQGLGEEGLKMLAKAREATGLPFVTEVMDVETFDTVEYYADLIQIGARNMQNFQLLKRAGKSGKPILLKRGLSATLEEFLMAAEYIMAGGNSQIILCERGIRTFDTYTRNTLDISVIPAVKELSHLPIIVDPSHASGKWAMVEPLSKAAMAIGADGLIIEVHHQPELALCDGAQSLKPHKFERLMESVQKILAVV</sequence>
<dbReference type="InterPro" id="IPR006218">
    <property type="entry name" value="DAHP1/KDSA"/>
</dbReference>
<dbReference type="PANTHER" id="PTHR43018:SF1">
    <property type="entry name" value="PROTEIN AROA(G)"/>
    <property type="match status" value="1"/>
</dbReference>
<gene>
    <name evidence="4" type="ORF">EV210_10246</name>
</gene>
<dbReference type="EMBL" id="SLUI01000002">
    <property type="protein sequence ID" value="TCL39139.1"/>
    <property type="molecule type" value="Genomic_DNA"/>
</dbReference>
<dbReference type="InterPro" id="IPR013785">
    <property type="entry name" value="Aldolase_TIM"/>
</dbReference>
<reference evidence="4 5" key="1">
    <citation type="submission" date="2019-03" db="EMBL/GenBank/DDBJ databases">
        <title>Genomic Encyclopedia of Type Strains, Phase IV (KMG-IV): sequencing the most valuable type-strain genomes for metagenomic binning, comparative biology and taxonomic classification.</title>
        <authorList>
            <person name="Goeker M."/>
        </authorList>
    </citation>
    <scope>NUCLEOTIDE SEQUENCE [LARGE SCALE GENOMIC DNA]</scope>
    <source>
        <strain evidence="4 5">DSM 15969</strain>
    </source>
</reference>
<dbReference type="Proteomes" id="UP000295063">
    <property type="component" value="Unassembled WGS sequence"/>
</dbReference>
<dbReference type="InterPro" id="IPR052899">
    <property type="entry name" value="Class-I_DAHP_synthase"/>
</dbReference>
<dbReference type="OrthoDB" id="9780456at2"/>
<dbReference type="NCBIfam" id="NF006421">
    <property type="entry name" value="PRK08673.1"/>
    <property type="match status" value="1"/>
</dbReference>
<keyword evidence="1" id="KW-0808">Transferase</keyword>
<proteinExistence type="predicted"/>
<comment type="caution">
    <text evidence="4">The sequence shown here is derived from an EMBL/GenBank/DDBJ whole genome shotgun (WGS) entry which is preliminary data.</text>
</comment>
<dbReference type="InterPro" id="IPR006268">
    <property type="entry name" value="DAHP_syn_2"/>
</dbReference>
<dbReference type="Pfam" id="PF18152">
    <property type="entry name" value="DAHP_snth_FXD"/>
    <property type="match status" value="1"/>
</dbReference>
<dbReference type="InterPro" id="IPR041071">
    <property type="entry name" value="DAHP_snth_FXD"/>
</dbReference>
<organism evidence="4 5">
    <name type="scientific">Anaerospora hongkongensis</name>
    <dbReference type="NCBI Taxonomy" id="244830"/>
    <lineage>
        <taxon>Bacteria</taxon>
        <taxon>Bacillati</taxon>
        <taxon>Bacillota</taxon>
        <taxon>Negativicutes</taxon>
        <taxon>Selenomonadales</taxon>
        <taxon>Sporomusaceae</taxon>
        <taxon>Anaerospora</taxon>
    </lineage>
</organism>
<dbReference type="AlphaFoldDB" id="A0A4R1Q1S8"/>
<protein>
    <submittedName>
        <fullName evidence="4">3-deoxy-D-arabinoheptulosonate-7-phosphate synthase</fullName>
    </submittedName>
</protein>
<dbReference type="RefSeq" id="WP_132075224.1">
    <property type="nucleotide sequence ID" value="NZ_DAIMLW010000030.1"/>
</dbReference>
<dbReference type="NCBIfam" id="TIGR01361">
    <property type="entry name" value="DAHP_synth_Bsub"/>
    <property type="match status" value="1"/>
</dbReference>
<dbReference type="GO" id="GO:0009073">
    <property type="term" value="P:aromatic amino acid family biosynthetic process"/>
    <property type="evidence" value="ECO:0007669"/>
    <property type="project" value="InterPro"/>
</dbReference>
<name>A0A4R1Q1S8_9FIRM</name>
<evidence type="ECO:0000256" key="1">
    <source>
        <dbReference type="ARBA" id="ARBA00022679"/>
    </source>
</evidence>
<feature type="domain" description="DAHP synthase ferredoxin-like" evidence="3">
    <location>
        <begin position="1"/>
        <end position="67"/>
    </location>
</feature>
<dbReference type="Gene3D" id="3.20.20.70">
    <property type="entry name" value="Aldolase class I"/>
    <property type="match status" value="1"/>
</dbReference>
<dbReference type="Gene3D" id="3.30.70.1140">
    <property type="entry name" value="Phospho-2-dehydro-3-deoxyheptonate aldolase, domain 1"/>
    <property type="match status" value="1"/>
</dbReference>
<dbReference type="GO" id="GO:0016832">
    <property type="term" value="F:aldehyde-lyase activity"/>
    <property type="evidence" value="ECO:0007669"/>
    <property type="project" value="InterPro"/>
</dbReference>
<evidence type="ECO:0000313" key="5">
    <source>
        <dbReference type="Proteomes" id="UP000295063"/>
    </source>
</evidence>